<dbReference type="AlphaFoldDB" id="A0A202E7T6"/>
<dbReference type="Proteomes" id="UP000196084">
    <property type="component" value="Unassembled WGS sequence"/>
</dbReference>
<comment type="caution">
    <text evidence="2">The sequence shown here is derived from an EMBL/GenBank/DDBJ whole genome shotgun (WGS) entry which is preliminary data.</text>
</comment>
<protein>
    <submittedName>
        <fullName evidence="2">Uncharacterized protein</fullName>
    </submittedName>
</protein>
<keyword evidence="1" id="KW-0472">Membrane</keyword>
<dbReference type="EMBL" id="MWPH01000003">
    <property type="protein sequence ID" value="OVE84010.1"/>
    <property type="molecule type" value="Genomic_DNA"/>
</dbReference>
<gene>
    <name evidence="2" type="ORF">B2G88_14115</name>
</gene>
<evidence type="ECO:0000313" key="3">
    <source>
        <dbReference type="Proteomes" id="UP000196084"/>
    </source>
</evidence>
<accession>A0A202E7T6</accession>
<name>A0A202E7T6_9EURY</name>
<evidence type="ECO:0000313" key="2">
    <source>
        <dbReference type="EMBL" id="OVE84010.1"/>
    </source>
</evidence>
<keyword evidence="1" id="KW-0812">Transmembrane</keyword>
<organism evidence="2 3">
    <name type="scientific">Natronolimnobius baerhuensis</name>
    <dbReference type="NCBI Taxonomy" id="253108"/>
    <lineage>
        <taxon>Archaea</taxon>
        <taxon>Methanobacteriati</taxon>
        <taxon>Methanobacteriota</taxon>
        <taxon>Stenosarchaea group</taxon>
        <taxon>Halobacteria</taxon>
        <taxon>Halobacteriales</taxon>
        <taxon>Natrialbaceae</taxon>
        <taxon>Natronolimnobius</taxon>
    </lineage>
</organism>
<sequence>MICALGILGFLLAFGPILQLLGMGGGAATLALFLFGLNIAHLLVIIGLLQMSATALTWAYVFYGIGLLLDLVMVDVIGALISGIILFYLVSVSHKFT</sequence>
<evidence type="ECO:0000256" key="1">
    <source>
        <dbReference type="SAM" id="Phobius"/>
    </source>
</evidence>
<keyword evidence="1" id="KW-1133">Transmembrane helix</keyword>
<proteinExistence type="predicted"/>
<feature type="transmembrane region" description="Helical" evidence="1">
    <location>
        <begin position="61"/>
        <end position="90"/>
    </location>
</feature>
<keyword evidence="3" id="KW-1185">Reference proteome</keyword>
<reference evidence="2 3" key="1">
    <citation type="submission" date="2017-02" db="EMBL/GenBank/DDBJ databases">
        <title>Natronthermophilus aegyptiacus gen. nov.,sp. nov., an aerobic, extremely halophilic alkalithermophilic archaeon isolated from the athalassohaline Wadi An Natrun, Egypt.</title>
        <authorList>
            <person name="Zhao B."/>
        </authorList>
    </citation>
    <scope>NUCLEOTIDE SEQUENCE [LARGE SCALE GENOMIC DNA]</scope>
    <source>
        <strain evidence="2 3">CGMCC 1.3597</strain>
    </source>
</reference>